<dbReference type="Gene3D" id="3.40.1000.10">
    <property type="entry name" value="Mog1/PsbP, alpha/beta/alpha sandwich"/>
    <property type="match status" value="1"/>
</dbReference>
<evidence type="ECO:0000256" key="1">
    <source>
        <dbReference type="ARBA" id="ARBA00004609"/>
    </source>
</evidence>
<dbReference type="GO" id="GO:0098552">
    <property type="term" value="C:side of membrane"/>
    <property type="evidence" value="ECO:0007669"/>
    <property type="project" value="UniProtKB-KW"/>
</dbReference>
<dbReference type="InParanoid" id="A0A1X7VE71"/>
<keyword evidence="8" id="KW-0449">Lipoprotein</keyword>
<gene>
    <name evidence="14" type="primary">109580622</name>
</gene>
<organism evidence="14">
    <name type="scientific">Amphimedon queenslandica</name>
    <name type="common">Sponge</name>
    <dbReference type="NCBI Taxonomy" id="400682"/>
    <lineage>
        <taxon>Eukaryota</taxon>
        <taxon>Metazoa</taxon>
        <taxon>Porifera</taxon>
        <taxon>Demospongiae</taxon>
        <taxon>Heteroscleromorpha</taxon>
        <taxon>Haplosclerida</taxon>
        <taxon>Niphatidae</taxon>
        <taxon>Amphimedon</taxon>
    </lineage>
</organism>
<feature type="domain" description="Repulsive guidance molecule N-terminal" evidence="13">
    <location>
        <begin position="29"/>
        <end position="92"/>
    </location>
</feature>
<dbReference type="Proteomes" id="UP000007879">
    <property type="component" value="Unassembled WGS sequence"/>
</dbReference>
<evidence type="ECO:0000256" key="10">
    <source>
        <dbReference type="SAM" id="Phobius"/>
    </source>
</evidence>
<reference evidence="15" key="1">
    <citation type="journal article" date="2010" name="Nature">
        <title>The Amphimedon queenslandica genome and the evolution of animal complexity.</title>
        <authorList>
            <person name="Srivastava M."/>
            <person name="Simakov O."/>
            <person name="Chapman J."/>
            <person name="Fahey B."/>
            <person name="Gauthier M.E."/>
            <person name="Mitros T."/>
            <person name="Richards G.S."/>
            <person name="Conaco C."/>
            <person name="Dacre M."/>
            <person name="Hellsten U."/>
            <person name="Larroux C."/>
            <person name="Putnam N.H."/>
            <person name="Stanke M."/>
            <person name="Adamska M."/>
            <person name="Darling A."/>
            <person name="Degnan S.M."/>
            <person name="Oakley T.H."/>
            <person name="Plachetzki D.C."/>
            <person name="Zhai Y."/>
            <person name="Adamski M."/>
            <person name="Calcino A."/>
            <person name="Cummins S.F."/>
            <person name="Goodstein D.M."/>
            <person name="Harris C."/>
            <person name="Jackson D.J."/>
            <person name="Leys S.P."/>
            <person name="Shu S."/>
            <person name="Woodcroft B.J."/>
            <person name="Vervoort M."/>
            <person name="Kosik K.S."/>
            <person name="Manning G."/>
            <person name="Degnan B.M."/>
            <person name="Rokhsar D.S."/>
        </authorList>
    </citation>
    <scope>NUCLEOTIDE SEQUENCE [LARGE SCALE GENOMIC DNA]</scope>
</reference>
<dbReference type="SMR" id="A0A1X7VE71"/>
<feature type="region of interest" description="Disordered" evidence="9">
    <location>
        <begin position="86"/>
        <end position="116"/>
    </location>
</feature>
<keyword evidence="10" id="KW-1133">Transmembrane helix</keyword>
<dbReference type="EnsemblMetazoa" id="XM_019994020.1">
    <property type="protein sequence ID" value="XP_019849579.1"/>
    <property type="gene ID" value="LOC109580622"/>
</dbReference>
<dbReference type="EnsemblMetazoa" id="Aqu2.1.37812_001">
    <property type="protein sequence ID" value="Aqu2.1.37812_001"/>
    <property type="gene ID" value="Aqu2.1.37812"/>
</dbReference>
<keyword evidence="3" id="KW-1003">Cell membrane</keyword>
<evidence type="ECO:0000256" key="3">
    <source>
        <dbReference type="ARBA" id="ARBA00022475"/>
    </source>
</evidence>
<comment type="similarity">
    <text evidence="2">Belongs to the repulsive guidance molecule (RGM) family.</text>
</comment>
<reference evidence="14" key="2">
    <citation type="submission" date="2017-05" db="UniProtKB">
        <authorList>
            <consortium name="EnsemblMetazoa"/>
        </authorList>
    </citation>
    <scope>IDENTIFICATION</scope>
</reference>
<name>A0A1X7VE71_AMPQE</name>
<feature type="transmembrane region" description="Helical" evidence="10">
    <location>
        <begin position="501"/>
        <end position="521"/>
    </location>
</feature>
<dbReference type="AlphaFoldDB" id="A0A1X7VE71"/>
<feature type="domain" description="Repulsive guidance molecule C-terminal" evidence="12">
    <location>
        <begin position="154"/>
        <end position="344"/>
    </location>
</feature>
<proteinExistence type="inferred from homology"/>
<evidence type="ECO:0000313" key="15">
    <source>
        <dbReference type="Proteomes" id="UP000007879"/>
    </source>
</evidence>
<accession>A0A1X7VE71</accession>
<dbReference type="InterPro" id="IPR009496">
    <property type="entry name" value="RGM_C"/>
</dbReference>
<keyword evidence="10" id="KW-0812">Transmembrane</keyword>
<comment type="subcellular location">
    <subcellularLocation>
        <location evidence="1">Cell membrane</location>
        <topology evidence="1">Lipid-anchor</topology>
        <topology evidence="1">GPI-anchor</topology>
    </subcellularLocation>
</comment>
<keyword evidence="6 10" id="KW-0472">Membrane</keyword>
<keyword evidence="4" id="KW-0336">GPI-anchor</keyword>
<evidence type="ECO:0000256" key="11">
    <source>
        <dbReference type="SAM" id="SignalP"/>
    </source>
</evidence>
<sequence length="523" mass="56682">MGSCYEARLYYLLIALVFLAGSVSCADSCDWESCKRIYEQNTNITRNITNEQFCSYITEAELCIEPCEGGNVDLQIFKVTLKNNKKTRDCSQPTPAPSSTSSSSSTETANPTPTPCHLPAFSSGVVSQPKTAEYKPEVSPSHGILCKPHQYHALRQCSLFTYSHLERFNRSTGSCILPGSWYLLKHPDVSIEVTGQVKSKPFGLYTGLNKVNITFRSKDCTLGATFNYIATADSPLPDDVSSSNSAVKDIYSPLEVNVDSSKTTASILAPWLNLTVVIRKEGEHLSVVLRLPADLVDESEGLCQTGCPSFMHYETSQIRSQSCSNDSWNALIQCSRFLLNFDPRNTAQSATLTQLCQTDVIYTNTYSIISLYRGIAQDLLALPRTGAYITPEPYPPDNGINIHNGTITTSSSTAPSVIHPSSTDKPLTTNTLISSSEGWTLTTSTHATQQGSSYTTSVSSSKSLSSTLATSTSSSASLSSSSTKNNPLPTIRIELPSSGMVQSYTLTILVLSVLVSLTCILTL</sequence>
<feature type="signal peptide" evidence="11">
    <location>
        <begin position="1"/>
        <end position="25"/>
    </location>
</feature>
<dbReference type="STRING" id="400682.A0A1X7VE71"/>
<keyword evidence="15" id="KW-1185">Reference proteome</keyword>
<feature type="chain" id="PRO_5010859923" evidence="11">
    <location>
        <begin position="26"/>
        <end position="523"/>
    </location>
</feature>
<evidence type="ECO:0000256" key="4">
    <source>
        <dbReference type="ARBA" id="ARBA00022622"/>
    </source>
</evidence>
<evidence type="ECO:0000256" key="6">
    <source>
        <dbReference type="ARBA" id="ARBA00023136"/>
    </source>
</evidence>
<keyword evidence="7" id="KW-0325">Glycoprotein</keyword>
<evidence type="ECO:0000256" key="9">
    <source>
        <dbReference type="SAM" id="MobiDB-lite"/>
    </source>
</evidence>
<dbReference type="GO" id="GO:0015026">
    <property type="term" value="F:coreceptor activity"/>
    <property type="evidence" value="ECO:0007669"/>
    <property type="project" value="TreeGrafter"/>
</dbReference>
<protein>
    <submittedName>
        <fullName evidence="14">Uncharacterized protein</fullName>
    </submittedName>
</protein>
<keyword evidence="5 11" id="KW-0732">Signal</keyword>
<dbReference type="InterPro" id="IPR010536">
    <property type="entry name" value="RGM_N"/>
</dbReference>
<evidence type="ECO:0000313" key="14">
    <source>
        <dbReference type="EnsemblMetazoa" id="Aqu2.1.37812_001"/>
    </source>
</evidence>
<dbReference type="PANTHER" id="PTHR31428">
    <property type="entry name" value="RGM DOMAIN FAMILY MEMBER DRAG-1"/>
    <property type="match status" value="1"/>
</dbReference>
<dbReference type="InterPro" id="IPR040287">
    <property type="entry name" value="RGM"/>
</dbReference>
<evidence type="ECO:0000259" key="12">
    <source>
        <dbReference type="Pfam" id="PF06534"/>
    </source>
</evidence>
<feature type="compositionally biased region" description="Low complexity" evidence="9">
    <location>
        <begin position="91"/>
        <end position="111"/>
    </location>
</feature>
<evidence type="ECO:0000256" key="5">
    <source>
        <dbReference type="ARBA" id="ARBA00022729"/>
    </source>
</evidence>
<dbReference type="KEGG" id="aqu:109580622"/>
<dbReference type="OrthoDB" id="10013795at2759"/>
<evidence type="ECO:0000256" key="7">
    <source>
        <dbReference type="ARBA" id="ARBA00023180"/>
    </source>
</evidence>
<evidence type="ECO:0000256" key="8">
    <source>
        <dbReference type="ARBA" id="ARBA00023288"/>
    </source>
</evidence>
<dbReference type="Pfam" id="PF06535">
    <property type="entry name" value="RGM_N"/>
    <property type="match status" value="1"/>
</dbReference>
<evidence type="ECO:0000259" key="13">
    <source>
        <dbReference type="Pfam" id="PF06535"/>
    </source>
</evidence>
<dbReference type="Pfam" id="PF06534">
    <property type="entry name" value="RGM_C"/>
    <property type="match status" value="1"/>
</dbReference>
<dbReference type="PANTHER" id="PTHR31428:SF6">
    <property type="entry name" value="REPULSIVE GUIDANCE MOLECULE B HOMOLOG DRAG-1"/>
    <property type="match status" value="1"/>
</dbReference>
<dbReference type="GO" id="GO:0005886">
    <property type="term" value="C:plasma membrane"/>
    <property type="evidence" value="ECO:0007669"/>
    <property type="project" value="UniProtKB-SubCell"/>
</dbReference>
<evidence type="ECO:0000256" key="2">
    <source>
        <dbReference type="ARBA" id="ARBA00005321"/>
    </source>
</evidence>